<dbReference type="Proteomes" id="UP000027284">
    <property type="component" value="Unassembled WGS sequence"/>
</dbReference>
<accession>A0A062Y0Z1</accession>
<dbReference type="AlphaFoldDB" id="A0A062Y0Z1"/>
<evidence type="ECO:0000256" key="1">
    <source>
        <dbReference type="ARBA" id="ARBA00022729"/>
    </source>
</evidence>
<feature type="coiled-coil region" evidence="2">
    <location>
        <begin position="32"/>
        <end position="108"/>
    </location>
</feature>
<feature type="domain" description="M23ase beta-sheet core" evidence="4">
    <location>
        <begin position="281"/>
        <end position="372"/>
    </location>
</feature>
<comment type="caution">
    <text evidence="5">The sequence shown here is derived from an EMBL/GenBank/DDBJ whole genome shotgun (WGS) entry which is preliminary data.</text>
</comment>
<keyword evidence="1 3" id="KW-0732">Signal</keyword>
<dbReference type="Pfam" id="PF01551">
    <property type="entry name" value="Peptidase_M23"/>
    <property type="match status" value="1"/>
</dbReference>
<dbReference type="PANTHER" id="PTHR21666:SF289">
    <property type="entry name" value="L-ALA--D-GLU ENDOPEPTIDASE"/>
    <property type="match status" value="1"/>
</dbReference>
<dbReference type="PANTHER" id="PTHR21666">
    <property type="entry name" value="PEPTIDASE-RELATED"/>
    <property type="match status" value="1"/>
</dbReference>
<sequence length="382" mass="42451">MFSCKQRWAWIFLAFVIAAGHCAWAGPQEQQLAELERQAAAIAQKLTELLARASALTSRREQLENQLAVASLRVRQAETELQLLAGELKNAQEKLAALQKQVAEKQRQVRLRLGTLAAVKTTLEPYLAVALWSDPKGFSEKLTLLLAVVAYQKKELQQLEELAREQNQALAALSQKQEEAREKLQELEDRRQQLVATRRQVLAELSRLEGERRQQATALSELAEAQARLERLWGRVTEGGNSLPAGVRLLRGGLPWPVEEGRVVRAFGRFRDPRYATVVLHPGWDLAVPPGAEVKAVAGGRVVYAQFFKSIGNLVIVAHGEDVYTLYGRLATMFVSGGQRVAMGEPLGLAGPEARESNLYFEVRNGTVAQDPALWLRPKGKQ</sequence>
<reference evidence="5 6" key="1">
    <citation type="submission" date="2014-04" db="EMBL/GenBank/DDBJ databases">
        <title>The Genome Sequence of Thermoanaerobaculum aquaticum MP-01, The First Cultivated Group 23 Acidobacterium.</title>
        <authorList>
            <person name="Stamps B.W."/>
            <person name="Losey N.A."/>
            <person name="Lawson P.A."/>
            <person name="Stevenson B.S."/>
        </authorList>
    </citation>
    <scope>NUCLEOTIDE SEQUENCE [LARGE SCALE GENOMIC DNA]</scope>
    <source>
        <strain evidence="5 6">MP-01</strain>
    </source>
</reference>
<proteinExistence type="predicted"/>
<protein>
    <recommendedName>
        <fullName evidence="4">M23ase beta-sheet core domain-containing protein</fullName>
    </recommendedName>
</protein>
<keyword evidence="2" id="KW-0175">Coiled coil</keyword>
<feature type="coiled-coil region" evidence="2">
    <location>
        <begin position="149"/>
        <end position="228"/>
    </location>
</feature>
<organism evidence="5 6">
    <name type="scientific">Thermoanaerobaculum aquaticum</name>
    <dbReference type="NCBI Taxonomy" id="1312852"/>
    <lineage>
        <taxon>Bacteria</taxon>
        <taxon>Pseudomonadati</taxon>
        <taxon>Acidobacteriota</taxon>
        <taxon>Thermoanaerobaculia</taxon>
        <taxon>Thermoanaerobaculales</taxon>
        <taxon>Thermoanaerobaculaceae</taxon>
        <taxon>Thermoanaerobaculum</taxon>
    </lineage>
</organism>
<name>A0A062Y0Z1_9BACT</name>
<keyword evidence="6" id="KW-1185">Reference proteome</keyword>
<evidence type="ECO:0000256" key="3">
    <source>
        <dbReference type="SAM" id="SignalP"/>
    </source>
</evidence>
<dbReference type="InterPro" id="IPR016047">
    <property type="entry name" value="M23ase_b-sheet_dom"/>
</dbReference>
<dbReference type="GO" id="GO:0004222">
    <property type="term" value="F:metalloendopeptidase activity"/>
    <property type="evidence" value="ECO:0007669"/>
    <property type="project" value="TreeGrafter"/>
</dbReference>
<dbReference type="RefSeq" id="WP_053334932.1">
    <property type="nucleotide sequence ID" value="NZ_JMFG01000012.1"/>
</dbReference>
<dbReference type="Gene3D" id="1.20.5.340">
    <property type="match status" value="1"/>
</dbReference>
<dbReference type="CDD" id="cd12797">
    <property type="entry name" value="M23_peptidase"/>
    <property type="match status" value="1"/>
</dbReference>
<feature type="signal peptide" evidence="3">
    <location>
        <begin position="1"/>
        <end position="25"/>
    </location>
</feature>
<dbReference type="SUPFAM" id="SSF51261">
    <property type="entry name" value="Duplicated hybrid motif"/>
    <property type="match status" value="1"/>
</dbReference>
<evidence type="ECO:0000313" key="6">
    <source>
        <dbReference type="Proteomes" id="UP000027284"/>
    </source>
</evidence>
<dbReference type="InterPro" id="IPR011055">
    <property type="entry name" value="Dup_hybrid_motif"/>
</dbReference>
<dbReference type="Gene3D" id="2.70.70.10">
    <property type="entry name" value="Glucose Permease (Domain IIA)"/>
    <property type="match status" value="1"/>
</dbReference>
<feature type="chain" id="PRO_5001620342" description="M23ase beta-sheet core domain-containing protein" evidence="3">
    <location>
        <begin position="26"/>
        <end position="382"/>
    </location>
</feature>
<dbReference type="STRING" id="1312852.EG19_01145"/>
<gene>
    <name evidence="5" type="ORF">EG19_01145</name>
</gene>
<dbReference type="OrthoDB" id="9805799at2"/>
<evidence type="ECO:0000313" key="5">
    <source>
        <dbReference type="EMBL" id="KDA54066.1"/>
    </source>
</evidence>
<dbReference type="EMBL" id="JMFG01000012">
    <property type="protein sequence ID" value="KDA54066.1"/>
    <property type="molecule type" value="Genomic_DNA"/>
</dbReference>
<dbReference type="InterPro" id="IPR050570">
    <property type="entry name" value="Cell_wall_metabolism_enzyme"/>
</dbReference>
<evidence type="ECO:0000256" key="2">
    <source>
        <dbReference type="SAM" id="Coils"/>
    </source>
</evidence>
<evidence type="ECO:0000259" key="4">
    <source>
        <dbReference type="Pfam" id="PF01551"/>
    </source>
</evidence>